<protein>
    <recommendedName>
        <fullName evidence="2">Fungal-type protein kinase domain-containing protein</fullName>
    </recommendedName>
</protein>
<name>A0ABP1E5J5_9APHY</name>
<keyword evidence="4" id="KW-1185">Reference proteome</keyword>
<dbReference type="InterPro" id="IPR011009">
    <property type="entry name" value="Kinase-like_dom_sf"/>
</dbReference>
<feature type="region of interest" description="Disordered" evidence="1">
    <location>
        <begin position="768"/>
        <end position="870"/>
    </location>
</feature>
<sequence>MASPRTPPRSTGPEAAKAAAAIAKQYLATPHGHGSSTHASSGGYNDLYQRTVKPWLWADISKHKQTTFDGMIAYQLHMSLSTASRESVDPHRLFNQCLEKVLPICNDPDLLNHLRSYCEVEGAETARYEPFTNACNRALSLLEEVDVPHLGKGSPFKILFHRNDPNVLDGFHGTLNSKRKPDIVVTTLACARRIWGKGRNIQWKTAITHCHKKPKDLQWHDVLSAWEFKRTKKAISLPTRKYGPNLCRNIACVNDVGTMEPPTKPDVRSPQPRDIGDDDNESRPEEPPLVQLASYAAEMLCRAPAVNHCMNILVVDDVAWLWWYDRQSAIQCTGINFLDDLPRFLVLLLVFQRFSTMDSWGFNPELDPVVVKYHSGQLPLNQMVNLSQTPFEFDIPVEDDRIKVNLDPKKNEYSRHTLVGRGTRVFEGHSEKLSRDPDDPGVLMNERAKHAAIKIYWPDSSRPSEQTVVQKAREAAQRIDPDLLDNLPLIYGAYTLSKYETGHIRKFLQLWDRLDENQQPIYHSRTLNITISEWLSPLWQLPPPNFMLTWYEIVRCHFAMWIAGVKHCDPSEGNMLFRTKDNENHGVLNDWDLSEVDDLNDHMGLERTGTIPFMAMELLDSKFWLGGIRREYRHDLESFVWMLPWAALCYEGGSRKDPPKLISSWQTGNYEHCRQKKGDFVSKFNRVNINEVIPLQWRGFWPLIGRLVKRFLRRYRDRVDEEFEGNVLPPDKTPVQEYVDMLEFMRKLIRDPPVGPLDDVPFPDDYLSKIPQLPADTETLIRGRGRGAGRARGRGRAQVQVGRGDSRGPGTIQANLGSERSTSGSRRSARIKAEEEEKKRQEEKKRREAEERKRREAEEKKKGKKKDSDS</sequence>
<proteinExistence type="predicted"/>
<evidence type="ECO:0000259" key="2">
    <source>
        <dbReference type="Pfam" id="PF17667"/>
    </source>
</evidence>
<dbReference type="InterPro" id="IPR040976">
    <property type="entry name" value="Pkinase_fungal"/>
</dbReference>
<evidence type="ECO:0000256" key="1">
    <source>
        <dbReference type="SAM" id="MobiDB-lite"/>
    </source>
</evidence>
<evidence type="ECO:0000313" key="4">
    <source>
        <dbReference type="Proteomes" id="UP001497453"/>
    </source>
</evidence>
<feature type="domain" description="Fungal-type protein kinase" evidence="2">
    <location>
        <begin position="552"/>
        <end position="645"/>
    </location>
</feature>
<gene>
    <name evidence="3" type="ORF">GFSPODELE1_LOCUS9929</name>
</gene>
<feature type="compositionally biased region" description="Basic and acidic residues" evidence="1">
    <location>
        <begin position="831"/>
        <end position="870"/>
    </location>
</feature>
<dbReference type="EMBL" id="OZ037951">
    <property type="protein sequence ID" value="CAL1714799.1"/>
    <property type="molecule type" value="Genomic_DNA"/>
</dbReference>
<dbReference type="Pfam" id="PF17667">
    <property type="entry name" value="Pkinase_fungal"/>
    <property type="match status" value="2"/>
</dbReference>
<feature type="domain" description="Fungal-type protein kinase" evidence="2">
    <location>
        <begin position="287"/>
        <end position="475"/>
    </location>
</feature>
<organism evidence="3 4">
    <name type="scientific">Somion occarium</name>
    <dbReference type="NCBI Taxonomy" id="3059160"/>
    <lineage>
        <taxon>Eukaryota</taxon>
        <taxon>Fungi</taxon>
        <taxon>Dikarya</taxon>
        <taxon>Basidiomycota</taxon>
        <taxon>Agaricomycotina</taxon>
        <taxon>Agaricomycetes</taxon>
        <taxon>Polyporales</taxon>
        <taxon>Cerrenaceae</taxon>
        <taxon>Somion</taxon>
    </lineage>
</organism>
<evidence type="ECO:0000313" key="3">
    <source>
        <dbReference type="EMBL" id="CAL1714799.1"/>
    </source>
</evidence>
<dbReference type="SUPFAM" id="SSF56112">
    <property type="entry name" value="Protein kinase-like (PK-like)"/>
    <property type="match status" value="1"/>
</dbReference>
<dbReference type="Proteomes" id="UP001497453">
    <property type="component" value="Chromosome 8"/>
</dbReference>
<feature type="compositionally biased region" description="Basic residues" evidence="1">
    <location>
        <begin position="783"/>
        <end position="795"/>
    </location>
</feature>
<dbReference type="PANTHER" id="PTHR38248:SF2">
    <property type="entry name" value="FUNK1 11"/>
    <property type="match status" value="1"/>
</dbReference>
<reference evidence="4" key="1">
    <citation type="submission" date="2024-04" db="EMBL/GenBank/DDBJ databases">
        <authorList>
            <person name="Shaw F."/>
            <person name="Minotto A."/>
        </authorList>
    </citation>
    <scope>NUCLEOTIDE SEQUENCE [LARGE SCALE GENOMIC DNA]</scope>
</reference>
<dbReference type="PANTHER" id="PTHR38248">
    <property type="entry name" value="FUNK1 6"/>
    <property type="match status" value="1"/>
</dbReference>
<accession>A0ABP1E5J5</accession>
<feature type="region of interest" description="Disordered" evidence="1">
    <location>
        <begin position="258"/>
        <end position="286"/>
    </location>
</feature>